<sequence>MVRHFVEMLVAMVVGMVLLDPVWGLVVASDVLARGDVAAMVMATDMTVGMSLWMWFRRHPWREVVEMGAAMYVPFLVLLGPFWAGWVSASALLTAGHVLMLPAMVLVMWRHRA</sequence>
<dbReference type="Proteomes" id="UP000552097">
    <property type="component" value="Unassembled WGS sequence"/>
</dbReference>
<evidence type="ECO:0000313" key="3">
    <source>
        <dbReference type="Proteomes" id="UP000552097"/>
    </source>
</evidence>
<dbReference type="EMBL" id="JACHMO010000001">
    <property type="protein sequence ID" value="MBB5804869.1"/>
    <property type="molecule type" value="Genomic_DNA"/>
</dbReference>
<keyword evidence="1" id="KW-1133">Transmembrane helix</keyword>
<dbReference type="RefSeq" id="WP_184923006.1">
    <property type="nucleotide sequence ID" value="NZ_JACHMO010000001.1"/>
</dbReference>
<comment type="caution">
    <text evidence="2">The sequence shown here is derived from an EMBL/GenBank/DDBJ whole genome shotgun (WGS) entry which is preliminary data.</text>
</comment>
<proteinExistence type="predicted"/>
<feature type="transmembrane region" description="Helical" evidence="1">
    <location>
        <begin position="38"/>
        <end position="56"/>
    </location>
</feature>
<evidence type="ECO:0000313" key="2">
    <source>
        <dbReference type="EMBL" id="MBB5804869.1"/>
    </source>
</evidence>
<evidence type="ECO:0008006" key="4">
    <source>
        <dbReference type="Google" id="ProtNLM"/>
    </source>
</evidence>
<protein>
    <recommendedName>
        <fullName evidence="4">Flagellar biosynthetic protein FliP</fullName>
    </recommendedName>
</protein>
<dbReference type="AlphaFoldDB" id="A0A7W9M2D0"/>
<reference evidence="2 3" key="1">
    <citation type="submission" date="2020-08" db="EMBL/GenBank/DDBJ databases">
        <title>Sequencing the genomes of 1000 actinobacteria strains.</title>
        <authorList>
            <person name="Klenk H.-P."/>
        </authorList>
    </citation>
    <scope>NUCLEOTIDE SEQUENCE [LARGE SCALE GENOMIC DNA]</scope>
    <source>
        <strain evidence="2 3">DSM 45486</strain>
    </source>
</reference>
<accession>A0A7W9M2D0</accession>
<organism evidence="2 3">
    <name type="scientific">Saccharothrix ecbatanensis</name>
    <dbReference type="NCBI Taxonomy" id="1105145"/>
    <lineage>
        <taxon>Bacteria</taxon>
        <taxon>Bacillati</taxon>
        <taxon>Actinomycetota</taxon>
        <taxon>Actinomycetes</taxon>
        <taxon>Pseudonocardiales</taxon>
        <taxon>Pseudonocardiaceae</taxon>
        <taxon>Saccharothrix</taxon>
    </lineage>
</organism>
<evidence type="ECO:0000256" key="1">
    <source>
        <dbReference type="SAM" id="Phobius"/>
    </source>
</evidence>
<keyword evidence="3" id="KW-1185">Reference proteome</keyword>
<feature type="transmembrane region" description="Helical" evidence="1">
    <location>
        <begin position="68"/>
        <end position="86"/>
    </location>
</feature>
<keyword evidence="1" id="KW-0472">Membrane</keyword>
<keyword evidence="1" id="KW-0812">Transmembrane</keyword>
<feature type="transmembrane region" description="Helical" evidence="1">
    <location>
        <begin position="92"/>
        <end position="109"/>
    </location>
</feature>
<name>A0A7W9M2D0_9PSEU</name>
<gene>
    <name evidence="2" type="ORF">F4560_004637</name>
</gene>